<dbReference type="GO" id="GO:0016787">
    <property type="term" value="F:hydrolase activity"/>
    <property type="evidence" value="ECO:0007669"/>
    <property type="project" value="UniProtKB-KW"/>
</dbReference>
<dbReference type="EC" id="3.6.3.2" evidence="1"/>
<organism evidence="1">
    <name type="scientific">Serratia fonticola</name>
    <dbReference type="NCBI Taxonomy" id="47917"/>
    <lineage>
        <taxon>Bacteria</taxon>
        <taxon>Pseudomonadati</taxon>
        <taxon>Pseudomonadota</taxon>
        <taxon>Gammaproteobacteria</taxon>
        <taxon>Enterobacterales</taxon>
        <taxon>Yersiniaceae</taxon>
        <taxon>Serratia</taxon>
    </lineage>
</organism>
<dbReference type="Gene3D" id="3.40.50.1000">
    <property type="entry name" value="HAD superfamily/HAD-like"/>
    <property type="match status" value="1"/>
</dbReference>
<dbReference type="AlphaFoldDB" id="A0A4U9TR74"/>
<dbReference type="EMBL" id="CABEEZ010000021">
    <property type="protein sequence ID" value="VTR20802.1"/>
    <property type="molecule type" value="Genomic_DNA"/>
</dbReference>
<proteinExistence type="predicted"/>
<name>A0A4U9TR74_SERFO</name>
<keyword evidence="1" id="KW-0378">Hydrolase</keyword>
<evidence type="ECO:0000313" key="1">
    <source>
        <dbReference type="EMBL" id="VTR20802.1"/>
    </source>
</evidence>
<accession>A0A4U9TR74</accession>
<protein>
    <submittedName>
        <fullName evidence="1">Magnesium-transporting ATPase, P-type 1</fullName>
        <ecNumber evidence="1">3.6.3.2</ecNumber>
    </submittedName>
</protein>
<dbReference type="InterPro" id="IPR023214">
    <property type="entry name" value="HAD_sf"/>
</dbReference>
<gene>
    <name evidence="1" type="primary">mgtA_3</name>
    <name evidence="1" type="ORF">NCTC12965_01125</name>
</gene>
<sequence length="58" mass="6329">MGLDAEHILRGSEIELMDDATLVAAAARTTVFAKLTPLHKERIVQLLRKQGPRGGLYG</sequence>
<reference evidence="1" key="1">
    <citation type="submission" date="2019-05" db="EMBL/GenBank/DDBJ databases">
        <authorList>
            <consortium name="Pathogen Informatics"/>
        </authorList>
    </citation>
    <scope>NUCLEOTIDE SEQUENCE [LARGE SCALE GENOMIC DNA]</scope>
    <source>
        <strain evidence="1">NCTC12965</strain>
    </source>
</reference>